<accession>A0A0R2KWF9</accession>
<keyword evidence="4" id="KW-1185">Reference proteome</keyword>
<organism evidence="3 4">
    <name type="scientific">Furfurilactobacillus siliginis</name>
    <dbReference type="NCBI Taxonomy" id="348151"/>
    <lineage>
        <taxon>Bacteria</taxon>
        <taxon>Bacillati</taxon>
        <taxon>Bacillota</taxon>
        <taxon>Bacilli</taxon>
        <taxon>Lactobacillales</taxon>
        <taxon>Lactobacillaceae</taxon>
        <taxon>Furfurilactobacillus</taxon>
    </lineage>
</organism>
<keyword evidence="1" id="KW-0079">Bacteriocin immunity</keyword>
<dbReference type="Proteomes" id="UP000321429">
    <property type="component" value="Unassembled WGS sequence"/>
</dbReference>
<dbReference type="EMBL" id="BJUD01000029">
    <property type="protein sequence ID" value="GEK29055.1"/>
    <property type="molecule type" value="Genomic_DNA"/>
</dbReference>
<sequence>MKQTEAIQQAAKDEVHELYNRLSQRTEQSVALLDITDVLMQVYRKIDTTERPEQLLDQLMNYIRNTSMVHHLHFSRDEEANIINLETLGTRVGFNSRSRSVVTKQEFYKLGEVVPQHSAK</sequence>
<name>A0A0R2KWF9_9LACO</name>
<dbReference type="GO" id="GO:0030153">
    <property type="term" value="P:bacteriocin immunity"/>
    <property type="evidence" value="ECO:0007669"/>
    <property type="project" value="UniProtKB-KW"/>
</dbReference>
<dbReference type="RefSeq" id="WP_057811556.1">
    <property type="nucleotide sequence ID" value="NZ_JQCB01000019.1"/>
</dbReference>
<dbReference type="InterPro" id="IPR015046">
    <property type="entry name" value="LciA_Immunity-like"/>
</dbReference>
<protein>
    <submittedName>
        <fullName evidence="2">Enterocin A Immunity superfamily protein</fullName>
    </submittedName>
</protein>
<dbReference type="Gene3D" id="1.20.1440.50">
    <property type="entry name" value="Ta0600-like"/>
    <property type="match status" value="1"/>
</dbReference>
<dbReference type="PATRIC" id="fig|348151.3.peg.681"/>
<evidence type="ECO:0000313" key="4">
    <source>
        <dbReference type="Proteomes" id="UP000051139"/>
    </source>
</evidence>
<dbReference type="AlphaFoldDB" id="A0A0R2KWF9"/>
<proteinExistence type="predicted"/>
<dbReference type="EMBL" id="JQCB01000019">
    <property type="protein sequence ID" value="KRN93864.1"/>
    <property type="molecule type" value="Genomic_DNA"/>
</dbReference>
<gene>
    <name evidence="2" type="primary">entI</name>
    <name evidence="3" type="ORF">IV55_GL000666</name>
    <name evidence="2" type="ORF">LSI01_13660</name>
</gene>
<dbReference type="Pfam" id="PF08951">
    <property type="entry name" value="EntA_Immun"/>
    <property type="match status" value="1"/>
</dbReference>
<dbReference type="Proteomes" id="UP000051139">
    <property type="component" value="Unassembled WGS sequence"/>
</dbReference>
<dbReference type="InterPro" id="IPR023130">
    <property type="entry name" value="Ta0600-like_sf"/>
</dbReference>
<dbReference type="STRING" id="348151.IV55_GL000666"/>
<evidence type="ECO:0000313" key="2">
    <source>
        <dbReference type="EMBL" id="GEK29055.1"/>
    </source>
</evidence>
<evidence type="ECO:0000256" key="1">
    <source>
        <dbReference type="ARBA" id="ARBA00023025"/>
    </source>
</evidence>
<reference evidence="2 5" key="2">
    <citation type="submission" date="2019-07" db="EMBL/GenBank/DDBJ databases">
        <title>Whole genome shotgun sequence of Lactobacillus siliginis NBRC 101315.</title>
        <authorList>
            <person name="Hosoyama A."/>
            <person name="Uohara A."/>
            <person name="Ohji S."/>
            <person name="Ichikawa N."/>
        </authorList>
    </citation>
    <scope>NUCLEOTIDE SEQUENCE [LARGE SCALE GENOMIC DNA]</scope>
    <source>
        <strain evidence="2 5">NBRC 101315</strain>
    </source>
</reference>
<comment type="caution">
    <text evidence="3">The sequence shown here is derived from an EMBL/GenBank/DDBJ whole genome shotgun (WGS) entry which is preliminary data.</text>
</comment>
<dbReference type="SUPFAM" id="SSF109797">
    <property type="entry name" value="Bacteriocin immunity protein-like"/>
    <property type="match status" value="1"/>
</dbReference>
<evidence type="ECO:0000313" key="5">
    <source>
        <dbReference type="Proteomes" id="UP000321429"/>
    </source>
</evidence>
<reference evidence="3 4" key="1">
    <citation type="journal article" date="2015" name="Genome Announc.">
        <title>Expanding the biotechnology potential of lactobacilli through comparative genomics of 213 strains and associated genera.</title>
        <authorList>
            <person name="Sun Z."/>
            <person name="Harris H.M."/>
            <person name="McCann A."/>
            <person name="Guo C."/>
            <person name="Argimon S."/>
            <person name="Zhang W."/>
            <person name="Yang X."/>
            <person name="Jeffery I.B."/>
            <person name="Cooney J.C."/>
            <person name="Kagawa T.F."/>
            <person name="Liu W."/>
            <person name="Song Y."/>
            <person name="Salvetti E."/>
            <person name="Wrobel A."/>
            <person name="Rasinkangas P."/>
            <person name="Parkhill J."/>
            <person name="Rea M.C."/>
            <person name="O'Sullivan O."/>
            <person name="Ritari J."/>
            <person name="Douillard F.P."/>
            <person name="Paul Ross R."/>
            <person name="Yang R."/>
            <person name="Briner A.E."/>
            <person name="Felis G.E."/>
            <person name="de Vos W.M."/>
            <person name="Barrangou R."/>
            <person name="Klaenhammer T.R."/>
            <person name="Caufield P.W."/>
            <person name="Cui Y."/>
            <person name="Zhang H."/>
            <person name="O'Toole P.W."/>
        </authorList>
    </citation>
    <scope>NUCLEOTIDE SEQUENCE [LARGE SCALE GENOMIC DNA]</scope>
    <source>
        <strain evidence="3 4">DSM 22696</strain>
    </source>
</reference>
<evidence type="ECO:0000313" key="3">
    <source>
        <dbReference type="EMBL" id="KRN93864.1"/>
    </source>
</evidence>
<dbReference type="OrthoDB" id="1907362at2"/>